<name>A0A0J8VH51_9ENTR</name>
<sequence length="70" mass="7855">MSTLGIAAATNKHAEASLAKHKRSLTDWAYLPLQHFYDMPIRLAFQGTDILAFRITGTAQKWTMFAISDN</sequence>
<comment type="caution">
    <text evidence="1">The sequence shown here is derived from an EMBL/GenBank/DDBJ whole genome shotgun (WGS) entry which is preliminary data.</text>
</comment>
<proteinExistence type="predicted"/>
<organism evidence="1 2">
    <name type="scientific">Franconibacter pulveris</name>
    <dbReference type="NCBI Taxonomy" id="435910"/>
    <lineage>
        <taxon>Bacteria</taxon>
        <taxon>Pseudomonadati</taxon>
        <taxon>Pseudomonadota</taxon>
        <taxon>Gammaproteobacteria</taxon>
        <taxon>Enterobacterales</taxon>
        <taxon>Enterobacteriaceae</taxon>
        <taxon>Franconibacter</taxon>
    </lineage>
</organism>
<evidence type="ECO:0000313" key="2">
    <source>
        <dbReference type="Proteomes" id="UP000037315"/>
    </source>
</evidence>
<accession>A0A0J8VH51</accession>
<keyword evidence="2" id="KW-1185">Reference proteome</keyword>
<protein>
    <submittedName>
        <fullName evidence="1">Uncharacterized protein</fullName>
    </submittedName>
</protein>
<dbReference type="EMBL" id="LFEJ01000027">
    <property type="protein sequence ID" value="KMV32753.1"/>
    <property type="molecule type" value="Genomic_DNA"/>
</dbReference>
<reference evidence="1 2" key="1">
    <citation type="submission" date="2015-06" db="EMBL/GenBank/DDBJ databases">
        <title>Genome sequencing of Cronobacter sp. strain DJ34 isolated from petroleum contaminated sludge of Duliajan Oil Fields, Assam, India.</title>
        <authorList>
            <person name="Pal S."/>
            <person name="Banerjee T.D."/>
            <person name="Roy A."/>
            <person name="Sar P."/>
            <person name="Kazy S.K."/>
        </authorList>
    </citation>
    <scope>NUCLEOTIDE SEQUENCE [LARGE SCALE GENOMIC DNA]</scope>
    <source>
        <strain evidence="1 2">DJ34</strain>
    </source>
</reference>
<gene>
    <name evidence="1" type="ORF">ACH50_22295</name>
</gene>
<evidence type="ECO:0000313" key="1">
    <source>
        <dbReference type="EMBL" id="KMV32753.1"/>
    </source>
</evidence>
<dbReference type="Proteomes" id="UP000037315">
    <property type="component" value="Unassembled WGS sequence"/>
</dbReference>
<dbReference type="AntiFam" id="ANF00200">
    <property type="entry name" value="Shadow ORF (opposite yrdD)"/>
</dbReference>
<dbReference type="AlphaFoldDB" id="A0A0J8VH51"/>